<evidence type="ECO:0000313" key="1">
    <source>
        <dbReference type="EMBL" id="HIS46807.1"/>
    </source>
</evidence>
<sequence length="303" mass="35205">MFGYVTANEPELKVKEYHEYKAYYCGLCHILKKKYGFAGQMTLTYDMTFLIMLLTSLYECEPKQEEHRCKAHPVRPQKMLTNKFTEYAADMNILLTYHHLMDDWKDEGSKAGCVGAGALRHTYKKLKKKYPGKSRAMAYWLHRLHELEKAGEKSIDRVAGCFGKIMETILVYEPDAWEDILKRMGFFLGKFIYIMDAFDDVEKDIESGSYNALKDRFGHENFTEECNFMLNLMMAECTIEFEKLPCIQDAEILRNILYAGVWKKFDKRVQERIALSQLPDGGKKGQKQGGSRCKACGKCKMRK</sequence>
<evidence type="ECO:0000313" key="2">
    <source>
        <dbReference type="Proteomes" id="UP000823927"/>
    </source>
</evidence>
<comment type="caution">
    <text evidence="1">The sequence shown here is derived from an EMBL/GenBank/DDBJ whole genome shotgun (WGS) entry which is preliminary data.</text>
</comment>
<dbReference type="Pfam" id="PF18937">
    <property type="entry name" value="DUF5685"/>
    <property type="match status" value="1"/>
</dbReference>
<dbReference type="EMBL" id="DVIT01000016">
    <property type="protein sequence ID" value="HIS46807.1"/>
    <property type="molecule type" value="Genomic_DNA"/>
</dbReference>
<dbReference type="AlphaFoldDB" id="A0A9D1F4C2"/>
<name>A0A9D1F4C2_9FIRM</name>
<proteinExistence type="predicted"/>
<gene>
    <name evidence="1" type="ORF">IAB46_04440</name>
</gene>
<reference evidence="1" key="1">
    <citation type="submission" date="2020-10" db="EMBL/GenBank/DDBJ databases">
        <authorList>
            <person name="Gilroy R."/>
        </authorList>
    </citation>
    <scope>NUCLEOTIDE SEQUENCE</scope>
    <source>
        <strain evidence="1">CHK178-757</strain>
    </source>
</reference>
<dbReference type="InterPro" id="IPR043740">
    <property type="entry name" value="DUF5685"/>
</dbReference>
<protein>
    <submittedName>
        <fullName evidence="1">Uncharacterized protein</fullName>
    </submittedName>
</protein>
<organism evidence="1 2">
    <name type="scientific">Candidatus Scybalocola faecigallinarum</name>
    <dbReference type="NCBI Taxonomy" id="2840941"/>
    <lineage>
        <taxon>Bacteria</taxon>
        <taxon>Bacillati</taxon>
        <taxon>Bacillota</taxon>
        <taxon>Clostridia</taxon>
        <taxon>Lachnospirales</taxon>
        <taxon>Lachnospiraceae</taxon>
        <taxon>Lachnospiraceae incertae sedis</taxon>
        <taxon>Candidatus Scybalocola (ex Gilroy et al. 2021)</taxon>
    </lineage>
</organism>
<reference evidence="1" key="2">
    <citation type="journal article" date="2021" name="PeerJ">
        <title>Extensive microbial diversity within the chicken gut microbiome revealed by metagenomics and culture.</title>
        <authorList>
            <person name="Gilroy R."/>
            <person name="Ravi A."/>
            <person name="Getino M."/>
            <person name="Pursley I."/>
            <person name="Horton D.L."/>
            <person name="Alikhan N.F."/>
            <person name="Baker D."/>
            <person name="Gharbi K."/>
            <person name="Hall N."/>
            <person name="Watson M."/>
            <person name="Adriaenssens E.M."/>
            <person name="Foster-Nyarko E."/>
            <person name="Jarju S."/>
            <person name="Secka A."/>
            <person name="Antonio M."/>
            <person name="Oren A."/>
            <person name="Chaudhuri R.R."/>
            <person name="La Ragione R."/>
            <person name="Hildebrand F."/>
            <person name="Pallen M.J."/>
        </authorList>
    </citation>
    <scope>NUCLEOTIDE SEQUENCE</scope>
    <source>
        <strain evidence="1">CHK178-757</strain>
    </source>
</reference>
<dbReference type="Proteomes" id="UP000823927">
    <property type="component" value="Unassembled WGS sequence"/>
</dbReference>
<accession>A0A9D1F4C2</accession>